<reference evidence="1" key="1">
    <citation type="journal article" date="2020" name="Stud. Mycol.">
        <title>101 Dothideomycetes genomes: a test case for predicting lifestyles and emergence of pathogens.</title>
        <authorList>
            <person name="Haridas S."/>
            <person name="Albert R."/>
            <person name="Binder M."/>
            <person name="Bloem J."/>
            <person name="Labutti K."/>
            <person name="Salamov A."/>
            <person name="Andreopoulos B."/>
            <person name="Baker S."/>
            <person name="Barry K."/>
            <person name="Bills G."/>
            <person name="Bluhm B."/>
            <person name="Cannon C."/>
            <person name="Castanera R."/>
            <person name="Culley D."/>
            <person name="Daum C."/>
            <person name="Ezra D."/>
            <person name="Gonzalez J."/>
            <person name="Henrissat B."/>
            <person name="Kuo A."/>
            <person name="Liang C."/>
            <person name="Lipzen A."/>
            <person name="Lutzoni F."/>
            <person name="Magnuson J."/>
            <person name="Mondo S."/>
            <person name="Nolan M."/>
            <person name="Ohm R."/>
            <person name="Pangilinan J."/>
            <person name="Park H.-J."/>
            <person name="Ramirez L."/>
            <person name="Alfaro M."/>
            <person name="Sun H."/>
            <person name="Tritt A."/>
            <person name="Yoshinaga Y."/>
            <person name="Zwiers L.-H."/>
            <person name="Turgeon B."/>
            <person name="Goodwin S."/>
            <person name="Spatafora J."/>
            <person name="Crous P."/>
            <person name="Grigoriev I."/>
        </authorList>
    </citation>
    <scope>NUCLEOTIDE SEQUENCE</scope>
    <source>
        <strain evidence="1">Tuck. ex Michener</strain>
    </source>
</reference>
<dbReference type="EMBL" id="ML991805">
    <property type="protein sequence ID" value="KAF2233594.1"/>
    <property type="molecule type" value="Genomic_DNA"/>
</dbReference>
<dbReference type="Proteomes" id="UP000800092">
    <property type="component" value="Unassembled WGS sequence"/>
</dbReference>
<dbReference type="OrthoDB" id="3888614at2759"/>
<gene>
    <name evidence="1" type="ORF">EV356DRAFT_567851</name>
</gene>
<keyword evidence="2" id="KW-1185">Reference proteome</keyword>
<evidence type="ECO:0000313" key="1">
    <source>
        <dbReference type="EMBL" id="KAF2233594.1"/>
    </source>
</evidence>
<name>A0A6A6H673_VIRVR</name>
<dbReference type="AlphaFoldDB" id="A0A6A6H673"/>
<dbReference type="SUPFAM" id="SSF56112">
    <property type="entry name" value="Protein kinase-like (PK-like)"/>
    <property type="match status" value="1"/>
</dbReference>
<proteinExistence type="predicted"/>
<sequence>MIPLAQLRDEYLTHGEDPLALGFISIFLGGSVIHQQDIKHIMRRGSDWDGVGIVRTKQDIVALIRDRRASLRALLGIIREDSTTTSWEDALVEEADWQVLRFSGWTCTGSKRTMRIWSQEHLEAVASCNETCYLGVLSHKVWHNIRLQHESFGPGILVSPPTAVTDRVSIMTDFNILQIPYGIKQGTVTGVWPGVVCDIILTSWCMFEHFPGLVDFQKRLLWSKWLLVSNLKRPEVLAPFLCHWYTFSQGYKDNLVMDAYRLLEGNELKAWSTMDSSSNSSSNMHEPLVTSPITIVDEYSGTQRGIGPKFVSYHRLEISPAMNPGRLVTWKETGVTHGSESKWQSGQDFVIHRSVPVRSAFSSNSDGEEAMIEHRQIGVRHRVYIKTADTFLDELDAMKQLECFVPKRNLQNIIAVDRGSKRILYEYFDGKSLLDIRTQRRPENCGNRGISEMTYRWLLSIESQRAHDMMLAYRLSYLPNNIYKRLDHEPKLHRYFFHRLHNDTRLKEFYQNGTPTFLDPQGRATGSLKELLALPVYVNNKTSKCLREHLDTAESLLHPQAEHFSRLPFAYGLGDGHGGNVMVADEETTMPVLRFVDYEVAGYNPILLELAKPIYHDCFYNALWGDLLADDLRHPTKAHIPKVRWHVGQGGVYIEYDLHMSFLDKALATTKFEYLVCPILQHIHQQYGPESLLQESETALGHALLCCAMLSRDFSHRADLFFLNLAIGVDLVTDMRGTIDKIFGLQNWPAKGSLNRV</sequence>
<evidence type="ECO:0000313" key="2">
    <source>
        <dbReference type="Proteomes" id="UP000800092"/>
    </source>
</evidence>
<accession>A0A6A6H673</accession>
<dbReference type="InterPro" id="IPR011009">
    <property type="entry name" value="Kinase-like_dom_sf"/>
</dbReference>
<organism evidence="1 2">
    <name type="scientific">Viridothelium virens</name>
    <name type="common">Speckled blister lichen</name>
    <name type="synonym">Trypethelium virens</name>
    <dbReference type="NCBI Taxonomy" id="1048519"/>
    <lineage>
        <taxon>Eukaryota</taxon>
        <taxon>Fungi</taxon>
        <taxon>Dikarya</taxon>
        <taxon>Ascomycota</taxon>
        <taxon>Pezizomycotina</taxon>
        <taxon>Dothideomycetes</taxon>
        <taxon>Dothideomycetes incertae sedis</taxon>
        <taxon>Trypetheliales</taxon>
        <taxon>Trypetheliaceae</taxon>
        <taxon>Viridothelium</taxon>
    </lineage>
</organism>
<protein>
    <submittedName>
        <fullName evidence="1">Uncharacterized protein</fullName>
    </submittedName>
</protein>